<dbReference type="SMART" id="SM00387">
    <property type="entry name" value="HATPase_c"/>
    <property type="match status" value="1"/>
</dbReference>
<dbReference type="PANTHER" id="PTHR45453:SF1">
    <property type="entry name" value="PHOSPHATE REGULON SENSOR PROTEIN PHOR"/>
    <property type="match status" value="1"/>
</dbReference>
<evidence type="ECO:0000256" key="1">
    <source>
        <dbReference type="ARBA" id="ARBA00000085"/>
    </source>
</evidence>
<feature type="transmembrane region" description="Helical" evidence="8">
    <location>
        <begin position="115"/>
        <end position="138"/>
    </location>
</feature>
<dbReference type="Gene3D" id="1.10.287.130">
    <property type="match status" value="1"/>
</dbReference>
<evidence type="ECO:0000313" key="10">
    <source>
        <dbReference type="EMBL" id="MBC8557011.1"/>
    </source>
</evidence>
<keyword evidence="8" id="KW-1133">Transmembrane helix</keyword>
<comment type="caution">
    <text evidence="10">The sequence shown here is derived from an EMBL/GenBank/DDBJ whole genome shotgun (WGS) entry which is preliminary data.</text>
</comment>
<dbReference type="RefSeq" id="WP_249303870.1">
    <property type="nucleotide sequence ID" value="NZ_JACRSW010000015.1"/>
</dbReference>
<sequence>MNGKKQIDTYIIRNFLLVVLGIAICEIFVNIIYSYMVFPFLRNEVGGPVFEQFGQGGYGSSVVYSAFFWLVMGIVMSLLPSWFSNTFYHYLGSGFEVYLPAQYNLDLHSMSDGMLLYYVGCLVILILLVVVAVLPYIIGGYVFTRLIHDELHYFKNIEKEKHMEYERKRSLMLSDIAHDLKTPITTISGYAQALRDDVVEDEQKKKQYLDAICQKSKRMDDLIGLFFEYVKIDSEGFSLHKEKIDLAELFRENIALFYSDFERKGIGVELDIPEESVIWELDRIQFSRALSNLIVNELRHVEKGKSILMKMQCDEEQEEVRIVLGDTGEQIEDSVAQHIFEPFVMGDSSRNSKGGSGLGLSIASKIVKMHGAVLYLDRNSTKDYTKAFVIVLRK</sequence>
<dbReference type="InterPro" id="IPR036890">
    <property type="entry name" value="HATPase_C_sf"/>
</dbReference>
<dbReference type="Gene3D" id="3.30.565.10">
    <property type="entry name" value="Histidine kinase-like ATPase, C-terminal domain"/>
    <property type="match status" value="1"/>
</dbReference>
<dbReference type="InterPro" id="IPR050351">
    <property type="entry name" value="BphY/WalK/GraS-like"/>
</dbReference>
<dbReference type="PROSITE" id="PS50109">
    <property type="entry name" value="HIS_KIN"/>
    <property type="match status" value="1"/>
</dbReference>
<dbReference type="GO" id="GO:0016301">
    <property type="term" value="F:kinase activity"/>
    <property type="evidence" value="ECO:0007669"/>
    <property type="project" value="UniProtKB-KW"/>
</dbReference>
<keyword evidence="8" id="KW-0472">Membrane</keyword>
<evidence type="ECO:0000256" key="7">
    <source>
        <dbReference type="ARBA" id="ARBA00023012"/>
    </source>
</evidence>
<keyword evidence="4" id="KW-0597">Phosphoprotein</keyword>
<keyword evidence="11" id="KW-1185">Reference proteome</keyword>
<evidence type="ECO:0000256" key="4">
    <source>
        <dbReference type="ARBA" id="ARBA00022553"/>
    </source>
</evidence>
<dbReference type="SUPFAM" id="SSF55874">
    <property type="entry name" value="ATPase domain of HSP90 chaperone/DNA topoisomerase II/histidine kinase"/>
    <property type="match status" value="1"/>
</dbReference>
<organism evidence="10 11">
    <name type="scientific">Jutongia hominis</name>
    <dbReference type="NCBI Taxonomy" id="2763664"/>
    <lineage>
        <taxon>Bacteria</taxon>
        <taxon>Bacillati</taxon>
        <taxon>Bacillota</taxon>
        <taxon>Clostridia</taxon>
        <taxon>Lachnospirales</taxon>
        <taxon>Lachnospiraceae</taxon>
        <taxon>Jutongia</taxon>
    </lineage>
</organism>
<keyword evidence="6 10" id="KW-0418">Kinase</keyword>
<keyword evidence="7" id="KW-0902">Two-component regulatory system</keyword>
<evidence type="ECO:0000313" key="11">
    <source>
        <dbReference type="Proteomes" id="UP000637513"/>
    </source>
</evidence>
<dbReference type="EC" id="2.7.13.3" evidence="3"/>
<feature type="transmembrane region" description="Helical" evidence="8">
    <location>
        <begin position="58"/>
        <end position="79"/>
    </location>
</feature>
<proteinExistence type="predicted"/>
<dbReference type="PANTHER" id="PTHR45453">
    <property type="entry name" value="PHOSPHATE REGULON SENSOR PROTEIN PHOR"/>
    <property type="match status" value="1"/>
</dbReference>
<dbReference type="InterPro" id="IPR005467">
    <property type="entry name" value="His_kinase_dom"/>
</dbReference>
<dbReference type="Pfam" id="PF02518">
    <property type="entry name" value="HATPase_c"/>
    <property type="match status" value="1"/>
</dbReference>
<evidence type="ECO:0000256" key="8">
    <source>
        <dbReference type="SAM" id="Phobius"/>
    </source>
</evidence>
<gene>
    <name evidence="10" type="ORF">H8700_04735</name>
</gene>
<dbReference type="Pfam" id="PF00512">
    <property type="entry name" value="HisKA"/>
    <property type="match status" value="1"/>
</dbReference>
<feature type="transmembrane region" description="Helical" evidence="8">
    <location>
        <begin position="12"/>
        <end position="38"/>
    </location>
</feature>
<evidence type="ECO:0000256" key="5">
    <source>
        <dbReference type="ARBA" id="ARBA00022679"/>
    </source>
</evidence>
<comment type="subcellular location">
    <subcellularLocation>
        <location evidence="2">Membrane</location>
    </subcellularLocation>
</comment>
<name>A0ABR7MT81_9FIRM</name>
<dbReference type="SUPFAM" id="SSF47384">
    <property type="entry name" value="Homodimeric domain of signal transducing histidine kinase"/>
    <property type="match status" value="1"/>
</dbReference>
<dbReference type="InterPro" id="IPR036097">
    <property type="entry name" value="HisK_dim/P_sf"/>
</dbReference>
<keyword evidence="8" id="KW-0812">Transmembrane</keyword>
<comment type="catalytic activity">
    <reaction evidence="1">
        <text>ATP + protein L-histidine = ADP + protein N-phospho-L-histidine.</text>
        <dbReference type="EC" id="2.7.13.3"/>
    </reaction>
</comment>
<dbReference type="PRINTS" id="PR00344">
    <property type="entry name" value="BCTRLSENSOR"/>
</dbReference>
<evidence type="ECO:0000259" key="9">
    <source>
        <dbReference type="PROSITE" id="PS50109"/>
    </source>
</evidence>
<dbReference type="SMART" id="SM00388">
    <property type="entry name" value="HisKA"/>
    <property type="match status" value="1"/>
</dbReference>
<dbReference type="EMBL" id="JACRSW010000015">
    <property type="protein sequence ID" value="MBC8557011.1"/>
    <property type="molecule type" value="Genomic_DNA"/>
</dbReference>
<protein>
    <recommendedName>
        <fullName evidence="3">histidine kinase</fullName>
        <ecNumber evidence="3">2.7.13.3</ecNumber>
    </recommendedName>
</protein>
<evidence type="ECO:0000256" key="6">
    <source>
        <dbReference type="ARBA" id="ARBA00022777"/>
    </source>
</evidence>
<reference evidence="10 11" key="1">
    <citation type="submission" date="2020-08" db="EMBL/GenBank/DDBJ databases">
        <title>Genome public.</title>
        <authorList>
            <person name="Liu C."/>
            <person name="Sun Q."/>
        </authorList>
    </citation>
    <scope>NUCLEOTIDE SEQUENCE [LARGE SCALE GENOMIC DNA]</scope>
    <source>
        <strain evidence="10 11">BX3</strain>
    </source>
</reference>
<feature type="domain" description="Histidine kinase" evidence="9">
    <location>
        <begin position="175"/>
        <end position="394"/>
    </location>
</feature>
<dbReference type="InterPro" id="IPR004358">
    <property type="entry name" value="Sig_transdc_His_kin-like_C"/>
</dbReference>
<evidence type="ECO:0000256" key="2">
    <source>
        <dbReference type="ARBA" id="ARBA00004370"/>
    </source>
</evidence>
<dbReference type="Proteomes" id="UP000637513">
    <property type="component" value="Unassembled WGS sequence"/>
</dbReference>
<accession>A0ABR7MT81</accession>
<dbReference type="CDD" id="cd00082">
    <property type="entry name" value="HisKA"/>
    <property type="match status" value="1"/>
</dbReference>
<keyword evidence="5" id="KW-0808">Transferase</keyword>
<evidence type="ECO:0000256" key="3">
    <source>
        <dbReference type="ARBA" id="ARBA00012438"/>
    </source>
</evidence>
<dbReference type="InterPro" id="IPR003594">
    <property type="entry name" value="HATPase_dom"/>
</dbReference>
<dbReference type="InterPro" id="IPR003661">
    <property type="entry name" value="HisK_dim/P_dom"/>
</dbReference>